<evidence type="ECO:0000313" key="1">
    <source>
        <dbReference type="EMBL" id="KKW42375.1"/>
    </source>
</evidence>
<protein>
    <submittedName>
        <fullName evidence="1">Capsule polysaccharide export protein</fullName>
    </submittedName>
</protein>
<dbReference type="EMBL" id="LCRX01000007">
    <property type="protein sequence ID" value="KKW42375.1"/>
    <property type="molecule type" value="Genomic_DNA"/>
</dbReference>
<dbReference type="GO" id="GO:0000271">
    <property type="term" value="P:polysaccharide biosynthetic process"/>
    <property type="evidence" value="ECO:0007669"/>
    <property type="project" value="InterPro"/>
</dbReference>
<proteinExistence type="predicted"/>
<reference evidence="1 2" key="1">
    <citation type="journal article" date="2015" name="Nature">
        <title>rRNA introns, odd ribosomes, and small enigmatic genomes across a large radiation of phyla.</title>
        <authorList>
            <person name="Brown C.T."/>
            <person name="Hug L.A."/>
            <person name="Thomas B.C."/>
            <person name="Sharon I."/>
            <person name="Castelle C.J."/>
            <person name="Singh A."/>
            <person name="Wilkins M.J."/>
            <person name="Williams K.H."/>
            <person name="Banfield J.F."/>
        </authorList>
    </citation>
    <scope>NUCLEOTIDE SEQUENCE [LARGE SCALE GENOMIC DNA]</scope>
</reference>
<name>A0A0G1YGN3_9BACT</name>
<comment type="caution">
    <text evidence="1">The sequence shown here is derived from an EMBL/GenBank/DDBJ whole genome shotgun (WGS) entry which is preliminary data.</text>
</comment>
<dbReference type="Pfam" id="PF05159">
    <property type="entry name" value="Capsule_synth"/>
    <property type="match status" value="1"/>
</dbReference>
<gene>
    <name evidence="1" type="ORF">UY92_C0007G0014</name>
</gene>
<dbReference type="InterPro" id="IPR007833">
    <property type="entry name" value="Capsule_polysaccharide_synth"/>
</dbReference>
<evidence type="ECO:0000313" key="2">
    <source>
        <dbReference type="Proteomes" id="UP000033870"/>
    </source>
</evidence>
<organism evidence="1 2">
    <name type="scientific">Candidatus Magasanikbacteria bacterium GW2011_GWA2_56_11</name>
    <dbReference type="NCBI Taxonomy" id="1619044"/>
    <lineage>
        <taxon>Bacteria</taxon>
        <taxon>Candidatus Magasanikiibacteriota</taxon>
    </lineage>
</organism>
<accession>A0A0G1YGN3</accession>
<dbReference type="STRING" id="1619044.UY92_C0007G0014"/>
<dbReference type="AlphaFoldDB" id="A0A0G1YGN3"/>
<sequence length="509" mass="58840">MRVFLINYSRPMEIDIARRLRAGGVEIAYWLGAKEYYQKLVAAGEFSGTVFHSTYDAINGAPAPGIDPAQFPPADKQLIEELGPYESAVLDMMEGFDHFHMPLLKKQHLYYTYLRYWQGVLKTFKPDAVLFADIPHTPYNFVIYHLARKNNIKTVLYKHTKGIVGRLLFFEDFTDYRELQAAYASLLKQGFRLDNLSAELRTYYAKHRDPQADNTLYYRKTKYLVDKAKQSDILPRWSTIVRHLRQLTLWSTTYKYLRMMFIKVRLIRFERQFTFVWQERILQYRRNRIKKRFHAEFKGLVEDNPDLAQKFVYVPLHFQPECATNPQGNIFKDQILMLETLSYALPPGWVIYAKENEIQWSWPRGYLGRYPGYYQTVAANKNIRLISPRISTFTLMEKAQAVATVTGTAGWEAVMRGTPALLFGHTWYNGAEGVFTVSGVADCRSVFEKIARGYAIDQGKVVTFLGALQQVAVAGYPSKRYKGDSAITESESARNISEKILHILGPHVS</sequence>
<dbReference type="Proteomes" id="UP000033870">
    <property type="component" value="Unassembled WGS sequence"/>
</dbReference>
<dbReference type="GO" id="GO:0015774">
    <property type="term" value="P:polysaccharide transport"/>
    <property type="evidence" value="ECO:0007669"/>
    <property type="project" value="InterPro"/>
</dbReference>